<dbReference type="GO" id="GO:0004016">
    <property type="term" value="F:adenylate cyclase activity"/>
    <property type="evidence" value="ECO:0007669"/>
    <property type="project" value="UniProtKB-ARBA"/>
</dbReference>
<dbReference type="SUPFAM" id="SSF55073">
    <property type="entry name" value="Nucleotide cyclase"/>
    <property type="match status" value="1"/>
</dbReference>
<dbReference type="RefSeq" id="WP_158699411.1">
    <property type="nucleotide sequence ID" value="NZ_CP027527.1"/>
</dbReference>
<proteinExistence type="predicted"/>
<evidence type="ECO:0000259" key="2">
    <source>
        <dbReference type="PROSITE" id="PS50125"/>
    </source>
</evidence>
<dbReference type="InterPro" id="IPR007890">
    <property type="entry name" value="CHASE2"/>
</dbReference>
<organism evidence="3">
    <name type="scientific">Magnetospirillum gryphiswaldense</name>
    <dbReference type="NCBI Taxonomy" id="55518"/>
    <lineage>
        <taxon>Bacteria</taxon>
        <taxon>Pseudomonadati</taxon>
        <taxon>Pseudomonadota</taxon>
        <taxon>Alphaproteobacteria</taxon>
        <taxon>Rhodospirillales</taxon>
        <taxon>Rhodospirillaceae</taxon>
        <taxon>Magnetospirillum</taxon>
    </lineage>
</organism>
<keyword evidence="1" id="KW-1133">Transmembrane helix</keyword>
<name>A4TW54_9PROT</name>
<dbReference type="InterPro" id="IPR050697">
    <property type="entry name" value="Adenylyl/Guanylyl_Cyclase_3/4"/>
</dbReference>
<dbReference type="GO" id="GO:0035556">
    <property type="term" value="P:intracellular signal transduction"/>
    <property type="evidence" value="ECO:0007669"/>
    <property type="project" value="InterPro"/>
</dbReference>
<dbReference type="PANTHER" id="PTHR43081:SF20">
    <property type="entry name" value="TWO-COMPONENT RESPONSE REGULATOR"/>
    <property type="match status" value="1"/>
</dbReference>
<dbReference type="PANTHER" id="PTHR43081">
    <property type="entry name" value="ADENYLATE CYCLASE, TERMINAL-DIFFERENTIATION SPECIFIC-RELATED"/>
    <property type="match status" value="1"/>
</dbReference>
<dbReference type="InterPro" id="IPR029787">
    <property type="entry name" value="Nucleotide_cyclase"/>
</dbReference>
<dbReference type="Pfam" id="PF00211">
    <property type="entry name" value="Guanylate_cyc"/>
    <property type="match status" value="1"/>
</dbReference>
<keyword evidence="1" id="KW-0812">Transmembrane</keyword>
<keyword evidence="1" id="KW-0472">Membrane</keyword>
<dbReference type="EMBL" id="CU459003">
    <property type="protein sequence ID" value="CAM74861.1"/>
    <property type="molecule type" value="Genomic_DNA"/>
</dbReference>
<dbReference type="Gene3D" id="3.30.70.1230">
    <property type="entry name" value="Nucleotide cyclase"/>
    <property type="match status" value="1"/>
</dbReference>
<sequence length="703" mass="73383">MTGKAKAKMRAAALGGAALVLAVFAMLLVPQARTRLDHLAFDTLQNLWPRPYVPVPVRIVDIDEDSLAKLGQWPWPRHSLAALVENLRAAGAAAIALDIILAEPDRTAPTRVSADWPLSSAMRQTILTLPDPDAVLAAAIAGGSVVTGFAASHQPAGEQSPAKARFIFSGPNPLAALPDLGQGVRSLPALEQAAAGTGAVAFTADGDGIIRRVPLIVRLGDQLHPSLALEALRVATGKRNILVKAAAETGALTQLALGPLQIPVDAQGSVHLHYTKPQAERFVPAWKVLDGSADARALDGHVVFVGASAKGLLDLRLTPHGDIVPGVVMHAEAAEAAQLGALPQRPDWMEGAETLLAVAAGLILIAAAAWMAPLAGALTTLAVATLLLGLTALLFLDMRLLADPLPALAAAIIAHGITALVRHRQDQAERAFIRGAFARYISPNLVRHLLDNPQSLAVGGERRECSFVMTDLAGFTTLVEKSDPATLLHVLNGYIDGMVRIAFTHQGTLDRIVGDAVAVMFSAPVMQPDHAARAVACALEMDAFSRAYVIRMREQGHALGITRIGVNTGMVTIGNVGGGSISDYRALGDAVNAAARLETVNRHLGTHICVAGSTAERCPDFHGRPVGELVLKGKSEATLAFEPLPAGSDAQAYLAAYALMAAGDTAAAADAFAPLADSDPLAAFHLKRLHAGESGVRVVLAEK</sequence>
<dbReference type="InterPro" id="IPR001054">
    <property type="entry name" value="A/G_cyclase"/>
</dbReference>
<dbReference type="SMART" id="SM00044">
    <property type="entry name" value="CYCc"/>
    <property type="match status" value="1"/>
</dbReference>
<evidence type="ECO:0000256" key="1">
    <source>
        <dbReference type="SAM" id="Phobius"/>
    </source>
</evidence>
<accession>A4TW54</accession>
<reference evidence="3" key="1">
    <citation type="journal article" date="2007" name="J. Bacteriol.">
        <title>Comparative genome analysis of four magnetotactic bacteria reveals a complex set of group-specific genes implicated in magnetosome biomineralization and function.</title>
        <authorList>
            <person name="Richter M."/>
            <person name="Kube M."/>
            <person name="Bazylinski D.A."/>
            <person name="Lombardot T."/>
            <person name="Gloeckner F.O."/>
            <person name="Reinhardt R."/>
            <person name="Schueler D."/>
        </authorList>
    </citation>
    <scope>NUCLEOTIDE SEQUENCE</scope>
    <source>
        <strain evidence="3">MSR-1</strain>
    </source>
</reference>
<protein>
    <submittedName>
        <fullName evidence="3">Guanylate cyclase:CHASE2</fullName>
    </submittedName>
</protein>
<feature type="transmembrane region" description="Helical" evidence="1">
    <location>
        <begin position="378"/>
        <end position="398"/>
    </location>
</feature>
<dbReference type="CDD" id="cd07302">
    <property type="entry name" value="CHD"/>
    <property type="match status" value="1"/>
</dbReference>
<gene>
    <name evidence="3" type="ORF">MGR_3788</name>
</gene>
<dbReference type="Pfam" id="PF05226">
    <property type="entry name" value="CHASE2"/>
    <property type="match status" value="1"/>
</dbReference>
<dbReference type="SMART" id="SM01080">
    <property type="entry name" value="CHASE2"/>
    <property type="match status" value="1"/>
</dbReference>
<feature type="transmembrane region" description="Helical" evidence="1">
    <location>
        <begin position="354"/>
        <end position="371"/>
    </location>
</feature>
<evidence type="ECO:0000313" key="3">
    <source>
        <dbReference type="EMBL" id="CAM74861.1"/>
    </source>
</evidence>
<feature type="domain" description="Guanylate cyclase" evidence="2">
    <location>
        <begin position="466"/>
        <end position="598"/>
    </location>
</feature>
<dbReference type="AlphaFoldDB" id="A4TW54"/>
<dbReference type="GO" id="GO:0006171">
    <property type="term" value="P:cAMP biosynthetic process"/>
    <property type="evidence" value="ECO:0007669"/>
    <property type="project" value="TreeGrafter"/>
</dbReference>
<dbReference type="PROSITE" id="PS50125">
    <property type="entry name" value="GUANYLATE_CYCLASE_2"/>
    <property type="match status" value="1"/>
</dbReference>